<keyword evidence="2" id="KW-1185">Reference proteome</keyword>
<organism evidence="1 2">
    <name type="scientific">Phaseolus vulgaris</name>
    <name type="common">Kidney bean</name>
    <name type="synonym">French bean</name>
    <dbReference type="NCBI Taxonomy" id="3885"/>
    <lineage>
        <taxon>Eukaryota</taxon>
        <taxon>Viridiplantae</taxon>
        <taxon>Streptophyta</taxon>
        <taxon>Embryophyta</taxon>
        <taxon>Tracheophyta</taxon>
        <taxon>Spermatophyta</taxon>
        <taxon>Magnoliopsida</taxon>
        <taxon>eudicotyledons</taxon>
        <taxon>Gunneridae</taxon>
        <taxon>Pentapetalae</taxon>
        <taxon>rosids</taxon>
        <taxon>fabids</taxon>
        <taxon>Fabales</taxon>
        <taxon>Fabaceae</taxon>
        <taxon>Papilionoideae</taxon>
        <taxon>50 kb inversion clade</taxon>
        <taxon>NPAAA clade</taxon>
        <taxon>indigoferoid/millettioid clade</taxon>
        <taxon>Phaseoleae</taxon>
        <taxon>Phaseolus</taxon>
    </lineage>
</organism>
<dbReference type="OrthoDB" id="10293680at2759"/>
<proteinExistence type="predicted"/>
<sequence>PKTCDCLAVAFVSNLWKVSSHNQPMPCHCNKALIASSCHFIPHSCCIPFGSTDTCMHESLLEAQYNFCVRNHQESFRFQFNILAAVNFLLFTSSSS</sequence>
<reference evidence="2" key="1">
    <citation type="journal article" date="2014" name="Nat. Genet.">
        <title>A reference genome for common bean and genome-wide analysis of dual domestications.</title>
        <authorList>
            <person name="Schmutz J."/>
            <person name="McClean P.E."/>
            <person name="Mamidi S."/>
            <person name="Wu G.A."/>
            <person name="Cannon S.B."/>
            <person name="Grimwood J."/>
            <person name="Jenkins J."/>
            <person name="Shu S."/>
            <person name="Song Q."/>
            <person name="Chavarro C."/>
            <person name="Torres-Torres M."/>
            <person name="Geffroy V."/>
            <person name="Moghaddam S.M."/>
            <person name="Gao D."/>
            <person name="Abernathy B."/>
            <person name="Barry K."/>
            <person name="Blair M."/>
            <person name="Brick M.A."/>
            <person name="Chovatia M."/>
            <person name="Gepts P."/>
            <person name="Goodstein D.M."/>
            <person name="Gonzales M."/>
            <person name="Hellsten U."/>
            <person name="Hyten D.L."/>
            <person name="Jia G."/>
            <person name="Kelly J.D."/>
            <person name="Kudrna D."/>
            <person name="Lee R."/>
            <person name="Richard M.M."/>
            <person name="Miklas P.N."/>
            <person name="Osorno J.M."/>
            <person name="Rodrigues J."/>
            <person name="Thareau V."/>
            <person name="Urrea C.A."/>
            <person name="Wang M."/>
            <person name="Yu Y."/>
            <person name="Zhang M."/>
            <person name="Wing R.A."/>
            <person name="Cregan P.B."/>
            <person name="Rokhsar D.S."/>
            <person name="Jackson S.A."/>
        </authorList>
    </citation>
    <scope>NUCLEOTIDE SEQUENCE [LARGE SCALE GENOMIC DNA]</scope>
    <source>
        <strain evidence="2">cv. G19833</strain>
    </source>
</reference>
<evidence type="ECO:0000313" key="1">
    <source>
        <dbReference type="EMBL" id="ESW11362.1"/>
    </source>
</evidence>
<protein>
    <submittedName>
        <fullName evidence="1">Uncharacterized protein</fullName>
    </submittedName>
</protein>
<feature type="non-terminal residue" evidence="1">
    <location>
        <position position="1"/>
    </location>
</feature>
<gene>
    <name evidence="1" type="ORF">PHAVU_008G023600g</name>
</gene>
<dbReference type="Proteomes" id="UP000000226">
    <property type="component" value="Chromosome 8"/>
</dbReference>
<dbReference type="EMBL" id="CM002295">
    <property type="protein sequence ID" value="ESW11362.1"/>
    <property type="molecule type" value="Genomic_DNA"/>
</dbReference>
<evidence type="ECO:0000313" key="2">
    <source>
        <dbReference type="Proteomes" id="UP000000226"/>
    </source>
</evidence>
<dbReference type="AlphaFoldDB" id="V7B0E7"/>
<accession>V7B0E7</accession>
<dbReference type="OMA" id="KTCDCLA"/>
<name>V7B0E7_PHAVU</name>
<dbReference type="Gramene" id="ESW11362">
    <property type="protein sequence ID" value="ESW11362"/>
    <property type="gene ID" value="PHAVU_008G023600g"/>
</dbReference>